<proteinExistence type="predicted"/>
<comment type="caution">
    <text evidence="1">The sequence shown here is derived from an EMBL/GenBank/DDBJ whole genome shotgun (WGS) entry which is preliminary data.</text>
</comment>
<evidence type="ECO:0000313" key="1">
    <source>
        <dbReference type="EMBL" id="KAJ3647906.1"/>
    </source>
</evidence>
<name>A0AA38I422_9CUCU</name>
<accession>A0AA38I422</accession>
<reference evidence="1" key="1">
    <citation type="journal article" date="2023" name="G3 (Bethesda)">
        <title>Whole genome assemblies of Zophobas morio and Tenebrio molitor.</title>
        <authorList>
            <person name="Kaur S."/>
            <person name="Stinson S.A."/>
            <person name="diCenzo G.C."/>
        </authorList>
    </citation>
    <scope>NUCLEOTIDE SEQUENCE</scope>
    <source>
        <strain evidence="1">QUZm001</strain>
    </source>
</reference>
<protein>
    <submittedName>
        <fullName evidence="1">Uncharacterized protein</fullName>
    </submittedName>
</protein>
<gene>
    <name evidence="1" type="ORF">Zmor_019755</name>
</gene>
<evidence type="ECO:0000313" key="2">
    <source>
        <dbReference type="Proteomes" id="UP001168821"/>
    </source>
</evidence>
<dbReference type="AlphaFoldDB" id="A0AA38I422"/>
<keyword evidence="2" id="KW-1185">Reference proteome</keyword>
<organism evidence="1 2">
    <name type="scientific">Zophobas morio</name>
    <dbReference type="NCBI Taxonomy" id="2755281"/>
    <lineage>
        <taxon>Eukaryota</taxon>
        <taxon>Metazoa</taxon>
        <taxon>Ecdysozoa</taxon>
        <taxon>Arthropoda</taxon>
        <taxon>Hexapoda</taxon>
        <taxon>Insecta</taxon>
        <taxon>Pterygota</taxon>
        <taxon>Neoptera</taxon>
        <taxon>Endopterygota</taxon>
        <taxon>Coleoptera</taxon>
        <taxon>Polyphaga</taxon>
        <taxon>Cucujiformia</taxon>
        <taxon>Tenebrionidae</taxon>
        <taxon>Zophobas</taxon>
    </lineage>
</organism>
<dbReference type="EMBL" id="JALNTZ010000006">
    <property type="protein sequence ID" value="KAJ3647906.1"/>
    <property type="molecule type" value="Genomic_DNA"/>
</dbReference>
<dbReference type="Proteomes" id="UP001168821">
    <property type="component" value="Unassembled WGS sequence"/>
</dbReference>
<sequence length="201" mass="23503">MEGDFLDTVLRFYKEQKWKEVLDLSLVESAVTRKLVWVWPSENNLLLIKHIIRDFRLSGVISIGCGSGLFEWLLEKYSGFPVKGYEVNESWWLSKYSTPQFIKLNFPELPPTRDILEPNYALLFCYFNDGDAFREYIRCYEGDFVFIIGPGLGAGRHTDPEPFNPNFGSPDWLLYKSQEVRDTKDFIAVYARLRTINNPHQ</sequence>